<organism evidence="14 15">
    <name type="scientific">Leptotrombidium deliense</name>
    <dbReference type="NCBI Taxonomy" id="299467"/>
    <lineage>
        <taxon>Eukaryota</taxon>
        <taxon>Metazoa</taxon>
        <taxon>Ecdysozoa</taxon>
        <taxon>Arthropoda</taxon>
        <taxon>Chelicerata</taxon>
        <taxon>Arachnida</taxon>
        <taxon>Acari</taxon>
        <taxon>Acariformes</taxon>
        <taxon>Trombidiformes</taxon>
        <taxon>Prostigmata</taxon>
        <taxon>Anystina</taxon>
        <taxon>Parasitengona</taxon>
        <taxon>Trombiculoidea</taxon>
        <taxon>Trombiculidae</taxon>
        <taxon>Leptotrombidium</taxon>
    </lineage>
</organism>
<dbReference type="Gene3D" id="1.10.1370.30">
    <property type="match status" value="2"/>
</dbReference>
<dbReference type="SUPFAM" id="SSF55486">
    <property type="entry name" value="Metalloproteases ('zincins'), catalytic domain"/>
    <property type="match status" value="1"/>
</dbReference>
<dbReference type="Proteomes" id="UP000288716">
    <property type="component" value="Unassembled WGS sequence"/>
</dbReference>
<dbReference type="GO" id="GO:0004180">
    <property type="term" value="F:carboxypeptidase activity"/>
    <property type="evidence" value="ECO:0007669"/>
    <property type="project" value="UniProtKB-KW"/>
</dbReference>
<dbReference type="PRINTS" id="PR00791">
    <property type="entry name" value="PEPDIPTASEA"/>
</dbReference>
<keyword evidence="13" id="KW-0482">Metalloprotease</keyword>
<feature type="active site" description="Proton donor 2" evidence="7">
    <location>
        <position position="435"/>
    </location>
</feature>
<dbReference type="AlphaFoldDB" id="A0A443SVQ7"/>
<feature type="active site" description="Proton donor 1" evidence="5">
    <location>
        <position position="435"/>
    </location>
</feature>
<feature type="glycosylation site" description="N-linked (GlcNAc...) asparagine; partial" evidence="6">
    <location>
        <position position="260"/>
    </location>
</feature>
<dbReference type="GO" id="GO:0008241">
    <property type="term" value="F:peptidyl-dipeptidase activity"/>
    <property type="evidence" value="ECO:0007669"/>
    <property type="project" value="InterPro"/>
</dbReference>
<feature type="binding site" evidence="9">
    <location>
        <position position="333"/>
    </location>
    <ligand>
        <name>Zn(2+)</name>
        <dbReference type="ChEBI" id="CHEBI:29105"/>
        <label>1</label>
        <note>catalytic</note>
    </ligand>
</feature>
<keyword evidence="3 10" id="KW-1015">Disulfide bond</keyword>
<evidence type="ECO:0000256" key="6">
    <source>
        <dbReference type="PIRSR" id="PIRSR601548-10"/>
    </source>
</evidence>
<evidence type="ECO:0000256" key="11">
    <source>
        <dbReference type="PIRSR" id="PIRSR601548-8"/>
    </source>
</evidence>
<feature type="binding site" evidence="9">
    <location>
        <position position="305"/>
    </location>
    <ligand>
        <name>Zn(2+)</name>
        <dbReference type="ChEBI" id="CHEBI:29105"/>
        <label>1</label>
        <note>catalytic</note>
    </ligand>
</feature>
<keyword evidence="4 6" id="KW-0325">Glycoprotein</keyword>
<evidence type="ECO:0000256" key="10">
    <source>
        <dbReference type="PIRSR" id="PIRSR601548-4"/>
    </source>
</evidence>
<accession>A0A443SVQ7</accession>
<comment type="cofactor">
    <cofactor evidence="13">
        <name>Zn(2+)</name>
        <dbReference type="ChEBI" id="CHEBI:29105"/>
    </cofactor>
    <text evidence="13">Binds 1 zinc ion per subunit.</text>
</comment>
<dbReference type="GO" id="GO:0008237">
    <property type="term" value="F:metallopeptidase activity"/>
    <property type="evidence" value="ECO:0007669"/>
    <property type="project" value="UniProtKB-KW"/>
</dbReference>
<evidence type="ECO:0000256" key="2">
    <source>
        <dbReference type="ARBA" id="ARBA00022729"/>
    </source>
</evidence>
<dbReference type="EMBL" id="NCKV01000115">
    <property type="protein sequence ID" value="RWS31612.1"/>
    <property type="molecule type" value="Genomic_DNA"/>
</dbReference>
<evidence type="ECO:0000313" key="14">
    <source>
        <dbReference type="EMBL" id="RWS31612.1"/>
    </source>
</evidence>
<dbReference type="GO" id="GO:0006508">
    <property type="term" value="P:proteolysis"/>
    <property type="evidence" value="ECO:0007669"/>
    <property type="project" value="UniProtKB-KW"/>
</dbReference>
<dbReference type="GO" id="GO:0005886">
    <property type="term" value="C:plasma membrane"/>
    <property type="evidence" value="ECO:0007669"/>
    <property type="project" value="TreeGrafter"/>
</dbReference>
<dbReference type="EC" id="3.4.-.-" evidence="13"/>
<feature type="binding site" evidence="11">
    <location>
        <position position="305"/>
    </location>
    <ligand>
        <name>Zn(2+)</name>
        <dbReference type="ChEBI" id="CHEBI:29105"/>
        <label>2</label>
        <note>catalytic</note>
    </ligand>
</feature>
<comment type="caution">
    <text evidence="14">The sequence shown here is derived from an EMBL/GenBank/DDBJ whole genome shotgun (WGS) entry which is preliminary data.</text>
</comment>
<keyword evidence="13" id="KW-0121">Carboxypeptidase</keyword>
<evidence type="ECO:0000256" key="5">
    <source>
        <dbReference type="PIRSR" id="PIRSR601548-1"/>
    </source>
</evidence>
<dbReference type="GO" id="GO:0046872">
    <property type="term" value="F:metal ion binding"/>
    <property type="evidence" value="ECO:0007669"/>
    <property type="project" value="UniProtKB-KW"/>
</dbReference>
<comment type="similarity">
    <text evidence="1 12 13">Belongs to the peptidase M2 family.</text>
</comment>
<evidence type="ECO:0000256" key="8">
    <source>
        <dbReference type="PIRSR" id="PIRSR601548-2"/>
    </source>
</evidence>
<evidence type="ECO:0000256" key="13">
    <source>
        <dbReference type="RuleBase" id="RU361144"/>
    </source>
</evidence>
<gene>
    <name evidence="14" type="ORF">B4U80_04606</name>
</gene>
<protein>
    <recommendedName>
        <fullName evidence="13">Angiotensin-converting enzyme</fullName>
        <ecNumber evidence="13">3.4.-.-</ecNumber>
    </recommendedName>
</protein>
<dbReference type="Pfam" id="PF01401">
    <property type="entry name" value="Peptidase_M2"/>
    <property type="match status" value="1"/>
</dbReference>
<dbReference type="PROSITE" id="PS52011">
    <property type="entry name" value="PEPTIDASE_M2"/>
    <property type="match status" value="1"/>
</dbReference>
<keyword evidence="13" id="KW-0645">Protease</keyword>
<reference evidence="14 15" key="1">
    <citation type="journal article" date="2018" name="Gigascience">
        <title>Genomes of trombidid mites reveal novel predicted allergens and laterally-transferred genes associated with secondary metabolism.</title>
        <authorList>
            <person name="Dong X."/>
            <person name="Chaisiri K."/>
            <person name="Xia D."/>
            <person name="Armstrong S.D."/>
            <person name="Fang Y."/>
            <person name="Donnelly M.J."/>
            <person name="Kadowaki T."/>
            <person name="McGarry J.W."/>
            <person name="Darby A.C."/>
            <person name="Makepeace B.L."/>
        </authorList>
    </citation>
    <scope>NUCLEOTIDE SEQUENCE [LARGE SCALE GENOMIC DNA]</scope>
    <source>
        <strain evidence="14">UoL-UT</strain>
    </source>
</reference>
<evidence type="ECO:0000256" key="9">
    <source>
        <dbReference type="PIRSR" id="PIRSR601548-3"/>
    </source>
</evidence>
<name>A0A443SVQ7_9ACAR</name>
<feature type="active site" description="Proton acceptor 1" evidence="5">
    <location>
        <position position="306"/>
    </location>
</feature>
<evidence type="ECO:0000313" key="15">
    <source>
        <dbReference type="Proteomes" id="UP000288716"/>
    </source>
</evidence>
<keyword evidence="9 13" id="KW-0862">Zinc</keyword>
<comment type="caution">
    <text evidence="12">Lacks conserved residue(s) required for the propagation of feature annotation.</text>
</comment>
<feature type="active site" description="Proton acceptor 2" evidence="7">
    <location>
        <position position="306"/>
    </location>
</feature>
<keyword evidence="2" id="KW-0732">Signal</keyword>
<feature type="disulfide bond" evidence="10 12">
    <location>
        <begin position="274"/>
        <end position="292"/>
    </location>
</feature>
<feature type="disulfide bond" evidence="10">
    <location>
        <begin position="460"/>
        <end position="471"/>
    </location>
</feature>
<evidence type="ECO:0000256" key="4">
    <source>
        <dbReference type="ARBA" id="ARBA00023180"/>
    </source>
</evidence>
<feature type="binding site" evidence="9">
    <location>
        <position position="309"/>
    </location>
    <ligand>
        <name>Zn(2+)</name>
        <dbReference type="ChEBI" id="CHEBI:29105"/>
        <label>1</label>
        <note>catalytic</note>
    </ligand>
</feature>
<dbReference type="InterPro" id="IPR001548">
    <property type="entry name" value="Peptidase_M2"/>
</dbReference>
<keyword evidence="13" id="KW-0378">Hydrolase</keyword>
<keyword evidence="9 13" id="KW-0479">Metal-binding</keyword>
<evidence type="ECO:0000256" key="3">
    <source>
        <dbReference type="ARBA" id="ARBA00023157"/>
    </source>
</evidence>
<evidence type="ECO:0000256" key="12">
    <source>
        <dbReference type="PROSITE-ProRule" id="PRU01355"/>
    </source>
</evidence>
<proteinExistence type="inferred from homology"/>
<dbReference type="VEuPathDB" id="VectorBase:LDEU000426"/>
<evidence type="ECO:0000256" key="1">
    <source>
        <dbReference type="ARBA" id="ARBA00008139"/>
    </source>
</evidence>
<dbReference type="PANTHER" id="PTHR10514">
    <property type="entry name" value="ANGIOTENSIN-CONVERTING ENZYME"/>
    <property type="match status" value="1"/>
</dbReference>
<keyword evidence="15" id="KW-1185">Reference proteome</keyword>
<dbReference type="PANTHER" id="PTHR10514:SF27">
    <property type="entry name" value="ANGIOTENSIN-CONVERTING ENZYME"/>
    <property type="match status" value="1"/>
</dbReference>
<sequence length="543" mass="63335">MDATAKSEALEYLIWKEVTKYDIHSFTDTMVKRQLQKLSILGSAALGPRDSARMTELVADMENIYGSAKICVGKKCELSLEPDVTEVMARERDYDLLKEAWINWRDETGKKMRQMYTEYVNLGNKMAIKSSHGSDIFRDFGEYWLHSYEDDNFKEKVIQLWNEVEPFYKQLHAFVRMKLRIRYGSRMPKDGTIPAHLLGNMWAQSWTNIMDDVTPYPDLPPLDVTDEMHKKGFNSKRMFEMAEEFFVSLGLDPMTDEFWNKSMFVKPENKEVVCHASAWNMGTSSDFRIKMCSEVNMDNLIKIHHEMGHIVYYMLYKDQPFVFRDGANPAFHEALGDVIALSVSTPDHLKKVGLLEGYSDDDKGILNFQLLMALDKVAFLPFGFLIDLWRWDVFANKTSKNEYNKKWWQLRLNYQGVSPPGIRNEEDFDPGSKYHIPSGTPYIGYFVSYIIQFQFHKTFCELANQRTLHECDIFGSKEVGEKIREVFSQGSSTPWQQQLLQLTNQEMSAKPLLEYFQPLRTFLKAELKNEKIGWKVNQKHYGN</sequence>
<evidence type="ECO:0000256" key="7">
    <source>
        <dbReference type="PIRSR" id="PIRSR601548-11"/>
    </source>
</evidence>
<dbReference type="CDD" id="cd06461">
    <property type="entry name" value="M2_ACE"/>
    <property type="match status" value="1"/>
</dbReference>
<feature type="binding site" evidence="8">
    <location>
        <position position="148"/>
    </location>
    <ligand>
        <name>chloride</name>
        <dbReference type="ChEBI" id="CHEBI:17996"/>
        <label>1</label>
    </ligand>
</feature>
<feature type="binding site" evidence="11">
    <location>
        <position position="309"/>
    </location>
    <ligand>
        <name>Zn(2+)</name>
        <dbReference type="ChEBI" id="CHEBI:29105"/>
        <label>2</label>
        <note>catalytic</note>
    </ligand>
</feature>
<feature type="binding site" evidence="11">
    <location>
        <position position="333"/>
    </location>
    <ligand>
        <name>Zn(2+)</name>
        <dbReference type="ChEBI" id="CHEBI:29105"/>
        <label>2</label>
        <note>catalytic</note>
    </ligand>
</feature>
<dbReference type="OrthoDB" id="10029630at2759"/>